<feature type="compositionally biased region" description="Low complexity" evidence="1">
    <location>
        <begin position="110"/>
        <end position="127"/>
    </location>
</feature>
<dbReference type="AlphaFoldDB" id="A0A6A6V0M7"/>
<dbReference type="Proteomes" id="UP000799440">
    <property type="component" value="Unassembled WGS sequence"/>
</dbReference>
<organism evidence="2 3">
    <name type="scientific">Sporormia fimetaria CBS 119925</name>
    <dbReference type="NCBI Taxonomy" id="1340428"/>
    <lineage>
        <taxon>Eukaryota</taxon>
        <taxon>Fungi</taxon>
        <taxon>Dikarya</taxon>
        <taxon>Ascomycota</taxon>
        <taxon>Pezizomycotina</taxon>
        <taxon>Dothideomycetes</taxon>
        <taxon>Pleosporomycetidae</taxon>
        <taxon>Pleosporales</taxon>
        <taxon>Sporormiaceae</taxon>
        <taxon>Sporormia</taxon>
    </lineage>
</organism>
<sequence>MQFAHDHSHGISKQLLSSNHHHTPVAPTQISHAHDQRRTARINRSPGFRTRIRTTTRTTHPSTTHTPETNNYFGLPLPAGLRTTTRTIHLPTDHSLGSNIHSRIRLPAGHQTTTHTTHPPIHHTSQTDTPSNTSLNQTSNIKTTLPRPLPRAPPPMSSLQQDPRSPRVAGTYAICTLG</sequence>
<feature type="region of interest" description="Disordered" evidence="1">
    <location>
        <begin position="110"/>
        <end position="168"/>
    </location>
</feature>
<feature type="compositionally biased region" description="Polar residues" evidence="1">
    <location>
        <begin position="128"/>
        <end position="143"/>
    </location>
</feature>
<proteinExistence type="predicted"/>
<gene>
    <name evidence="2" type="ORF">M011DRAFT_222976</name>
</gene>
<name>A0A6A6V0M7_9PLEO</name>
<evidence type="ECO:0000313" key="2">
    <source>
        <dbReference type="EMBL" id="KAF2743284.1"/>
    </source>
</evidence>
<feature type="region of interest" description="Disordered" evidence="1">
    <location>
        <begin position="21"/>
        <end position="75"/>
    </location>
</feature>
<feature type="compositionally biased region" description="Pro residues" evidence="1">
    <location>
        <begin position="147"/>
        <end position="156"/>
    </location>
</feature>
<accession>A0A6A6V0M7</accession>
<reference evidence="2" key="1">
    <citation type="journal article" date="2020" name="Stud. Mycol.">
        <title>101 Dothideomycetes genomes: a test case for predicting lifestyles and emergence of pathogens.</title>
        <authorList>
            <person name="Haridas S."/>
            <person name="Albert R."/>
            <person name="Binder M."/>
            <person name="Bloem J."/>
            <person name="Labutti K."/>
            <person name="Salamov A."/>
            <person name="Andreopoulos B."/>
            <person name="Baker S."/>
            <person name="Barry K."/>
            <person name="Bills G."/>
            <person name="Bluhm B."/>
            <person name="Cannon C."/>
            <person name="Castanera R."/>
            <person name="Culley D."/>
            <person name="Daum C."/>
            <person name="Ezra D."/>
            <person name="Gonzalez J."/>
            <person name="Henrissat B."/>
            <person name="Kuo A."/>
            <person name="Liang C."/>
            <person name="Lipzen A."/>
            <person name="Lutzoni F."/>
            <person name="Magnuson J."/>
            <person name="Mondo S."/>
            <person name="Nolan M."/>
            <person name="Ohm R."/>
            <person name="Pangilinan J."/>
            <person name="Park H.-J."/>
            <person name="Ramirez L."/>
            <person name="Alfaro M."/>
            <person name="Sun H."/>
            <person name="Tritt A."/>
            <person name="Yoshinaga Y."/>
            <person name="Zwiers L.-H."/>
            <person name="Turgeon B."/>
            <person name="Goodwin S."/>
            <person name="Spatafora J."/>
            <person name="Crous P."/>
            <person name="Grigoriev I."/>
        </authorList>
    </citation>
    <scope>NUCLEOTIDE SEQUENCE</scope>
    <source>
        <strain evidence="2">CBS 119925</strain>
    </source>
</reference>
<evidence type="ECO:0000313" key="3">
    <source>
        <dbReference type="Proteomes" id="UP000799440"/>
    </source>
</evidence>
<protein>
    <submittedName>
        <fullName evidence="2">Uncharacterized protein</fullName>
    </submittedName>
</protein>
<feature type="compositionally biased region" description="Low complexity" evidence="1">
    <location>
        <begin position="53"/>
        <end position="69"/>
    </location>
</feature>
<keyword evidence="3" id="KW-1185">Reference proteome</keyword>
<evidence type="ECO:0000256" key="1">
    <source>
        <dbReference type="SAM" id="MobiDB-lite"/>
    </source>
</evidence>
<dbReference type="EMBL" id="MU006598">
    <property type="protein sequence ID" value="KAF2743284.1"/>
    <property type="molecule type" value="Genomic_DNA"/>
</dbReference>